<proteinExistence type="inferred from homology"/>
<evidence type="ECO:0000256" key="5">
    <source>
        <dbReference type="ARBA" id="ARBA00023163"/>
    </source>
</evidence>
<dbReference type="PROSITE" id="PS50110">
    <property type="entry name" value="RESPONSE_REGULATORY"/>
    <property type="match status" value="1"/>
</dbReference>
<keyword evidence="4 7" id="KW-0238">DNA-binding</keyword>
<evidence type="ECO:0000259" key="9">
    <source>
        <dbReference type="PROSITE" id="PS51755"/>
    </source>
</evidence>
<dbReference type="PANTHER" id="PTHR35807">
    <property type="entry name" value="TRANSCRIPTIONAL REGULATOR REDD-RELATED"/>
    <property type="match status" value="1"/>
</dbReference>
<evidence type="ECO:0000256" key="2">
    <source>
        <dbReference type="ARBA" id="ARBA00023012"/>
    </source>
</evidence>
<dbReference type="InterPro" id="IPR016032">
    <property type="entry name" value="Sig_transdc_resp-reg_C-effctor"/>
</dbReference>
<evidence type="ECO:0000256" key="4">
    <source>
        <dbReference type="ARBA" id="ARBA00023125"/>
    </source>
</evidence>
<evidence type="ECO:0000313" key="11">
    <source>
        <dbReference type="Proteomes" id="UP001596989"/>
    </source>
</evidence>
<dbReference type="InterPro" id="IPR011006">
    <property type="entry name" value="CheY-like_superfamily"/>
</dbReference>
<dbReference type="InterPro" id="IPR051677">
    <property type="entry name" value="AfsR-DnrI-RedD_regulator"/>
</dbReference>
<dbReference type="Gene3D" id="3.40.50.2300">
    <property type="match status" value="1"/>
</dbReference>
<dbReference type="SUPFAM" id="SSF48452">
    <property type="entry name" value="TPR-like"/>
    <property type="match status" value="1"/>
</dbReference>
<organism evidence="10 11">
    <name type="scientific">Paenibacillus chungangensis</name>
    <dbReference type="NCBI Taxonomy" id="696535"/>
    <lineage>
        <taxon>Bacteria</taxon>
        <taxon>Bacillati</taxon>
        <taxon>Bacillota</taxon>
        <taxon>Bacilli</taxon>
        <taxon>Bacillales</taxon>
        <taxon>Paenibacillaceae</taxon>
        <taxon>Paenibacillus</taxon>
    </lineage>
</organism>
<reference evidence="11" key="1">
    <citation type="journal article" date="2019" name="Int. J. Syst. Evol. Microbiol.">
        <title>The Global Catalogue of Microorganisms (GCM) 10K type strain sequencing project: providing services to taxonomists for standard genome sequencing and annotation.</title>
        <authorList>
            <consortium name="The Broad Institute Genomics Platform"/>
            <consortium name="The Broad Institute Genome Sequencing Center for Infectious Disease"/>
            <person name="Wu L."/>
            <person name="Ma J."/>
        </authorList>
    </citation>
    <scope>NUCLEOTIDE SEQUENCE [LARGE SCALE GENOMIC DNA]</scope>
    <source>
        <strain evidence="11">CCUG 59129</strain>
    </source>
</reference>
<dbReference type="SMART" id="SM00862">
    <property type="entry name" value="Trans_reg_C"/>
    <property type="match status" value="1"/>
</dbReference>
<dbReference type="InterPro" id="IPR001867">
    <property type="entry name" value="OmpR/PhoB-type_DNA-bd"/>
</dbReference>
<dbReference type="RefSeq" id="WP_377565920.1">
    <property type="nucleotide sequence ID" value="NZ_JBHTJZ010000024.1"/>
</dbReference>
<feature type="domain" description="OmpR/PhoB-type" evidence="9">
    <location>
        <begin position="130"/>
        <end position="232"/>
    </location>
</feature>
<dbReference type="SUPFAM" id="SSF52172">
    <property type="entry name" value="CheY-like"/>
    <property type="match status" value="1"/>
</dbReference>
<evidence type="ECO:0000256" key="6">
    <source>
        <dbReference type="PROSITE-ProRule" id="PRU00169"/>
    </source>
</evidence>
<sequence>MIRAFLVDDEVHAIQLLEYFLDIIGDVEIIGQAGSGAEALSQLRVCKPDVLFLDIEMPGMNGIELAEEIRSEYPGLPIIFITAYDQYAVAAFEQEAIDYLLKPLELPRLEKTVARVRRELDKRAEQSAIEAMPQRNGKLTIRLLGKFYVGAEGIGEIKWRTAKERELLAFLAAHSSMRVHRDAIIEQLWPEEHYQKSKIYLHTCISLLRKHFKQLGFDRILTYEQEHYSLDPDKVDNDIVIFRQLVQQISTLSNVSFSMEEGKQVLAAYQGRLLQEEDYVWAHAEAEWLDKSACQLRILLSQHYMKQDDYDKVIQLARETVAYSPYDEEAYRLLMNAYHATGNNAQVMRVYRELTDRLEEMQIRPSQVTSELYHRICSI</sequence>
<protein>
    <submittedName>
        <fullName evidence="10">Response regulator</fullName>
    </submittedName>
</protein>
<comment type="similarity">
    <text evidence="1">Belongs to the AfsR/DnrI/RedD regulatory family.</text>
</comment>
<dbReference type="InterPro" id="IPR005158">
    <property type="entry name" value="BTAD"/>
</dbReference>
<keyword evidence="5" id="KW-0804">Transcription</keyword>
<accession>A0ABW3HTX9</accession>
<dbReference type="PROSITE" id="PS51755">
    <property type="entry name" value="OMPR_PHOB"/>
    <property type="match status" value="1"/>
</dbReference>
<keyword evidence="11" id="KW-1185">Reference proteome</keyword>
<dbReference type="Pfam" id="PF00486">
    <property type="entry name" value="Trans_reg_C"/>
    <property type="match status" value="1"/>
</dbReference>
<feature type="modified residue" description="4-aspartylphosphate" evidence="6">
    <location>
        <position position="54"/>
    </location>
</feature>
<dbReference type="InterPro" id="IPR001789">
    <property type="entry name" value="Sig_transdc_resp-reg_receiver"/>
</dbReference>
<name>A0ABW3HTX9_9BACL</name>
<dbReference type="EMBL" id="JBHTJZ010000024">
    <property type="protein sequence ID" value="MFD0960939.1"/>
    <property type="molecule type" value="Genomic_DNA"/>
</dbReference>
<dbReference type="SMART" id="SM01043">
    <property type="entry name" value="BTAD"/>
    <property type="match status" value="1"/>
</dbReference>
<dbReference type="Proteomes" id="UP001596989">
    <property type="component" value="Unassembled WGS sequence"/>
</dbReference>
<dbReference type="Gene3D" id="1.25.40.10">
    <property type="entry name" value="Tetratricopeptide repeat domain"/>
    <property type="match status" value="1"/>
</dbReference>
<dbReference type="InterPro" id="IPR011990">
    <property type="entry name" value="TPR-like_helical_dom_sf"/>
</dbReference>
<dbReference type="Pfam" id="PF00072">
    <property type="entry name" value="Response_reg"/>
    <property type="match status" value="1"/>
</dbReference>
<feature type="DNA-binding region" description="OmpR/PhoB-type" evidence="7">
    <location>
        <begin position="130"/>
        <end position="232"/>
    </location>
</feature>
<keyword evidence="2" id="KW-0902">Two-component regulatory system</keyword>
<feature type="domain" description="Response regulatory" evidence="8">
    <location>
        <begin position="3"/>
        <end position="117"/>
    </location>
</feature>
<gene>
    <name evidence="10" type="ORF">ACFQ2I_16230</name>
</gene>
<dbReference type="SUPFAM" id="SSF46894">
    <property type="entry name" value="C-terminal effector domain of the bipartite response regulators"/>
    <property type="match status" value="1"/>
</dbReference>
<dbReference type="Gene3D" id="1.10.10.10">
    <property type="entry name" value="Winged helix-like DNA-binding domain superfamily/Winged helix DNA-binding domain"/>
    <property type="match status" value="1"/>
</dbReference>
<evidence type="ECO:0000256" key="7">
    <source>
        <dbReference type="PROSITE-ProRule" id="PRU01091"/>
    </source>
</evidence>
<dbReference type="Pfam" id="PF03704">
    <property type="entry name" value="BTAD"/>
    <property type="match status" value="1"/>
</dbReference>
<evidence type="ECO:0000256" key="1">
    <source>
        <dbReference type="ARBA" id="ARBA00005820"/>
    </source>
</evidence>
<comment type="caution">
    <text evidence="10">The sequence shown here is derived from an EMBL/GenBank/DDBJ whole genome shotgun (WGS) entry which is preliminary data.</text>
</comment>
<keyword evidence="3" id="KW-0805">Transcription regulation</keyword>
<dbReference type="SMART" id="SM00448">
    <property type="entry name" value="REC"/>
    <property type="match status" value="1"/>
</dbReference>
<evidence type="ECO:0000259" key="8">
    <source>
        <dbReference type="PROSITE" id="PS50110"/>
    </source>
</evidence>
<evidence type="ECO:0000256" key="3">
    <source>
        <dbReference type="ARBA" id="ARBA00023015"/>
    </source>
</evidence>
<evidence type="ECO:0000313" key="10">
    <source>
        <dbReference type="EMBL" id="MFD0960939.1"/>
    </source>
</evidence>
<keyword evidence="6" id="KW-0597">Phosphoprotein</keyword>
<dbReference type="InterPro" id="IPR036388">
    <property type="entry name" value="WH-like_DNA-bd_sf"/>
</dbReference>